<evidence type="ECO:0000256" key="1">
    <source>
        <dbReference type="SAM" id="MobiDB-lite"/>
    </source>
</evidence>
<dbReference type="AlphaFoldDB" id="A0A3M7SHK5"/>
<organism evidence="2 3">
    <name type="scientific">Brachionus plicatilis</name>
    <name type="common">Marine rotifer</name>
    <name type="synonym">Brachionus muelleri</name>
    <dbReference type="NCBI Taxonomy" id="10195"/>
    <lineage>
        <taxon>Eukaryota</taxon>
        <taxon>Metazoa</taxon>
        <taxon>Spiralia</taxon>
        <taxon>Gnathifera</taxon>
        <taxon>Rotifera</taxon>
        <taxon>Eurotatoria</taxon>
        <taxon>Monogononta</taxon>
        <taxon>Pseudotrocha</taxon>
        <taxon>Ploima</taxon>
        <taxon>Brachionidae</taxon>
        <taxon>Brachionus</taxon>
    </lineage>
</organism>
<name>A0A3M7SHK5_BRAPC</name>
<evidence type="ECO:0000313" key="2">
    <source>
        <dbReference type="EMBL" id="RNA35246.1"/>
    </source>
</evidence>
<proteinExistence type="predicted"/>
<accession>A0A3M7SHK5</accession>
<keyword evidence="3" id="KW-1185">Reference proteome</keyword>
<dbReference type="Proteomes" id="UP000276133">
    <property type="component" value="Unassembled WGS sequence"/>
</dbReference>
<feature type="region of interest" description="Disordered" evidence="1">
    <location>
        <begin position="106"/>
        <end position="128"/>
    </location>
</feature>
<sequence length="128" mass="14382">MFDASSIKRTIFSLKLKITIKIVSNFSSLLEAQEASIRPSTYQLRRAQKLFHRSCHQGVDQPPETVISVSSVNQFKNSLDEWKYSSGPGGPGVTWPFFRNDQRYSSAVSTPSVQDSHSPTTVKQLPYT</sequence>
<evidence type="ECO:0000313" key="3">
    <source>
        <dbReference type="Proteomes" id="UP000276133"/>
    </source>
</evidence>
<reference evidence="2 3" key="1">
    <citation type="journal article" date="2018" name="Sci. Rep.">
        <title>Genomic signatures of local adaptation to the degree of environmental predictability in rotifers.</title>
        <authorList>
            <person name="Franch-Gras L."/>
            <person name="Hahn C."/>
            <person name="Garcia-Roger E.M."/>
            <person name="Carmona M.J."/>
            <person name="Serra M."/>
            <person name="Gomez A."/>
        </authorList>
    </citation>
    <scope>NUCLEOTIDE SEQUENCE [LARGE SCALE GENOMIC DNA]</scope>
    <source>
        <strain evidence="2">HYR1</strain>
    </source>
</reference>
<dbReference type="EMBL" id="REGN01001355">
    <property type="protein sequence ID" value="RNA35246.1"/>
    <property type="molecule type" value="Genomic_DNA"/>
</dbReference>
<gene>
    <name evidence="2" type="ORF">BpHYR1_051704</name>
</gene>
<protein>
    <submittedName>
        <fullName evidence="2">Uncharacterized protein</fullName>
    </submittedName>
</protein>
<comment type="caution">
    <text evidence="2">The sequence shown here is derived from an EMBL/GenBank/DDBJ whole genome shotgun (WGS) entry which is preliminary data.</text>
</comment>